<protein>
    <recommendedName>
        <fullName evidence="3">DNA-binding protein</fullName>
    </recommendedName>
</protein>
<evidence type="ECO:0008006" key="3">
    <source>
        <dbReference type="Google" id="ProtNLM"/>
    </source>
</evidence>
<dbReference type="Proteomes" id="UP001242045">
    <property type="component" value="Unassembled WGS sequence"/>
</dbReference>
<proteinExistence type="predicted"/>
<dbReference type="EMBL" id="JAUSRD010000003">
    <property type="protein sequence ID" value="MDP9892589.1"/>
    <property type="molecule type" value="Genomic_DNA"/>
</dbReference>
<accession>A0AAW8CWI1</accession>
<organism evidence="1 2">
    <name type="scientific">Variovorax boronicumulans</name>
    <dbReference type="NCBI Taxonomy" id="436515"/>
    <lineage>
        <taxon>Bacteria</taxon>
        <taxon>Pseudomonadati</taxon>
        <taxon>Pseudomonadota</taxon>
        <taxon>Betaproteobacteria</taxon>
        <taxon>Burkholderiales</taxon>
        <taxon>Comamonadaceae</taxon>
        <taxon>Variovorax</taxon>
    </lineage>
</organism>
<dbReference type="RefSeq" id="WP_307684445.1">
    <property type="nucleotide sequence ID" value="NZ_JAUSRD010000003.1"/>
</dbReference>
<name>A0AAW8CWI1_9BURK</name>
<evidence type="ECO:0000313" key="1">
    <source>
        <dbReference type="EMBL" id="MDP9892589.1"/>
    </source>
</evidence>
<evidence type="ECO:0000313" key="2">
    <source>
        <dbReference type="Proteomes" id="UP001242045"/>
    </source>
</evidence>
<dbReference type="AlphaFoldDB" id="A0AAW8CWI1"/>
<comment type="caution">
    <text evidence="1">The sequence shown here is derived from an EMBL/GenBank/DDBJ whole genome shotgun (WGS) entry which is preliminary data.</text>
</comment>
<sequence length="77" mass="8754">MKMLLHVVIRDGIPTSADMRVGEKDAAKLVGYAPGSFKNLRSEGKGPIYYNRPVAGSKISYRLMDLATWIEQRRENW</sequence>
<reference evidence="1" key="1">
    <citation type="submission" date="2023-07" db="EMBL/GenBank/DDBJ databases">
        <title>Sorghum-associated microbial communities from plants grown in Nebraska, USA.</title>
        <authorList>
            <person name="Schachtman D."/>
        </authorList>
    </citation>
    <scope>NUCLEOTIDE SEQUENCE</scope>
    <source>
        <strain evidence="1">DS3754</strain>
    </source>
</reference>
<gene>
    <name evidence="1" type="ORF">J2W31_001694</name>
</gene>